<dbReference type="SUPFAM" id="SSF51206">
    <property type="entry name" value="cAMP-binding domain-like"/>
    <property type="match status" value="1"/>
</dbReference>
<keyword evidence="4" id="KW-0804">Transcription</keyword>
<evidence type="ECO:0000256" key="2">
    <source>
        <dbReference type="ARBA" id="ARBA00023125"/>
    </source>
</evidence>
<dbReference type="InterPro" id="IPR036390">
    <property type="entry name" value="WH_DNA-bd_sf"/>
</dbReference>
<evidence type="ECO:0000256" key="4">
    <source>
        <dbReference type="ARBA" id="ARBA00023163"/>
    </source>
</evidence>
<dbReference type="GO" id="GO:0005829">
    <property type="term" value="C:cytosol"/>
    <property type="evidence" value="ECO:0007669"/>
    <property type="project" value="TreeGrafter"/>
</dbReference>
<dbReference type="GO" id="GO:0003700">
    <property type="term" value="F:DNA-binding transcription factor activity"/>
    <property type="evidence" value="ECO:0007669"/>
    <property type="project" value="TreeGrafter"/>
</dbReference>
<keyword evidence="3" id="KW-0010">Activator</keyword>
<feature type="domain" description="HTH crp-type" evidence="6">
    <location>
        <begin position="143"/>
        <end position="217"/>
    </location>
</feature>
<evidence type="ECO:0000259" key="6">
    <source>
        <dbReference type="PROSITE" id="PS51063"/>
    </source>
</evidence>
<dbReference type="Pfam" id="PF00027">
    <property type="entry name" value="cNMP_binding"/>
    <property type="match status" value="1"/>
</dbReference>
<dbReference type="AlphaFoldDB" id="A0A1H4AFE0"/>
<dbReference type="Gene3D" id="2.60.120.10">
    <property type="entry name" value="Jelly Rolls"/>
    <property type="match status" value="1"/>
</dbReference>
<dbReference type="InterPro" id="IPR036388">
    <property type="entry name" value="WH-like_DNA-bd_sf"/>
</dbReference>
<dbReference type="PROSITE" id="PS50042">
    <property type="entry name" value="CNMP_BINDING_3"/>
    <property type="match status" value="1"/>
</dbReference>
<feature type="domain" description="Cyclic nucleotide-binding" evidence="5">
    <location>
        <begin position="29"/>
        <end position="129"/>
    </location>
</feature>
<dbReference type="PANTHER" id="PTHR24567">
    <property type="entry name" value="CRP FAMILY TRANSCRIPTIONAL REGULATORY PROTEIN"/>
    <property type="match status" value="1"/>
</dbReference>
<sequence>MEDIVLPNFWIKNPPYYWGELKEAPSYEYKKNQIIFLEGTEMDTIYLVKKGKAKLFLTGPDGSEKIVGYVGENSILGTSSLFEESKKYILSAAAVTNSTLIKYERQEFIDQVMSNPDLMMQVFHIMSIRIRSLTGQSLDLSFKHSYIRLCKALLELGVKYGKQAEDDTTFVDFKVTHNDLAELIGTTRVTIANHIKTLREKHLVETKGRNFIIRMNELKEDINKY</sequence>
<evidence type="ECO:0000256" key="1">
    <source>
        <dbReference type="ARBA" id="ARBA00023015"/>
    </source>
</evidence>
<organism evidence="7 8">
    <name type="scientific">Thalassobacillus cyri</name>
    <dbReference type="NCBI Taxonomy" id="571932"/>
    <lineage>
        <taxon>Bacteria</taxon>
        <taxon>Bacillati</taxon>
        <taxon>Bacillota</taxon>
        <taxon>Bacilli</taxon>
        <taxon>Bacillales</taxon>
        <taxon>Bacillaceae</taxon>
        <taxon>Thalassobacillus</taxon>
    </lineage>
</organism>
<evidence type="ECO:0000313" key="8">
    <source>
        <dbReference type="Proteomes" id="UP000198584"/>
    </source>
</evidence>
<dbReference type="PANTHER" id="PTHR24567:SF74">
    <property type="entry name" value="HTH-TYPE TRANSCRIPTIONAL REGULATOR ARCR"/>
    <property type="match status" value="1"/>
</dbReference>
<dbReference type="InterPro" id="IPR018490">
    <property type="entry name" value="cNMP-bd_dom_sf"/>
</dbReference>
<dbReference type="STRING" id="571932.SAMN05421743_10475"/>
<dbReference type="Pfam" id="PF13545">
    <property type="entry name" value="HTH_Crp_2"/>
    <property type="match status" value="1"/>
</dbReference>
<reference evidence="7 8" key="1">
    <citation type="submission" date="2016-10" db="EMBL/GenBank/DDBJ databases">
        <authorList>
            <person name="de Groot N.N."/>
        </authorList>
    </citation>
    <scope>NUCLEOTIDE SEQUENCE [LARGE SCALE GENOMIC DNA]</scope>
    <source>
        <strain evidence="7 8">CCM7597</strain>
    </source>
</reference>
<evidence type="ECO:0000313" key="7">
    <source>
        <dbReference type="EMBL" id="SEA34458.1"/>
    </source>
</evidence>
<dbReference type="SMART" id="SM00419">
    <property type="entry name" value="HTH_CRP"/>
    <property type="match status" value="1"/>
</dbReference>
<dbReference type="InterPro" id="IPR012318">
    <property type="entry name" value="HTH_CRP"/>
</dbReference>
<dbReference type="EMBL" id="FNQR01000004">
    <property type="protein sequence ID" value="SEA34458.1"/>
    <property type="molecule type" value="Genomic_DNA"/>
</dbReference>
<dbReference type="Proteomes" id="UP000198584">
    <property type="component" value="Unassembled WGS sequence"/>
</dbReference>
<accession>A0A1H4AFE0</accession>
<proteinExistence type="predicted"/>
<dbReference type="Gene3D" id="1.10.10.10">
    <property type="entry name" value="Winged helix-like DNA-binding domain superfamily/Winged helix DNA-binding domain"/>
    <property type="match status" value="1"/>
</dbReference>
<keyword evidence="2" id="KW-0238">DNA-binding</keyword>
<dbReference type="InterPro" id="IPR014710">
    <property type="entry name" value="RmlC-like_jellyroll"/>
</dbReference>
<name>A0A1H4AFE0_9BACI</name>
<dbReference type="CDD" id="cd00038">
    <property type="entry name" value="CAP_ED"/>
    <property type="match status" value="1"/>
</dbReference>
<gene>
    <name evidence="7" type="ORF">SAMN05421743_10475</name>
</gene>
<evidence type="ECO:0000259" key="5">
    <source>
        <dbReference type="PROSITE" id="PS50042"/>
    </source>
</evidence>
<dbReference type="SMART" id="SM00100">
    <property type="entry name" value="cNMP"/>
    <property type="match status" value="1"/>
</dbReference>
<keyword evidence="1" id="KW-0805">Transcription regulation</keyword>
<keyword evidence="8" id="KW-1185">Reference proteome</keyword>
<protein>
    <submittedName>
        <fullName evidence="7">CRP/FNR family transcriptional regulator, anaerobic regulatory protein</fullName>
    </submittedName>
</protein>
<dbReference type="SUPFAM" id="SSF46785">
    <property type="entry name" value="Winged helix' DNA-binding domain"/>
    <property type="match status" value="1"/>
</dbReference>
<dbReference type="InterPro" id="IPR000595">
    <property type="entry name" value="cNMP-bd_dom"/>
</dbReference>
<dbReference type="GO" id="GO:0003677">
    <property type="term" value="F:DNA binding"/>
    <property type="evidence" value="ECO:0007669"/>
    <property type="project" value="UniProtKB-KW"/>
</dbReference>
<evidence type="ECO:0000256" key="3">
    <source>
        <dbReference type="ARBA" id="ARBA00023159"/>
    </source>
</evidence>
<dbReference type="PROSITE" id="PS51063">
    <property type="entry name" value="HTH_CRP_2"/>
    <property type="match status" value="1"/>
</dbReference>
<dbReference type="InterPro" id="IPR050397">
    <property type="entry name" value="Env_Response_Regulators"/>
</dbReference>